<keyword evidence="2" id="KW-0663">Pyridoxal phosphate</keyword>
<dbReference type="PROSITE" id="PS00595">
    <property type="entry name" value="AA_TRANSFER_CLASS_5"/>
    <property type="match status" value="1"/>
</dbReference>
<dbReference type="GO" id="GO:0016829">
    <property type="term" value="F:lyase activity"/>
    <property type="evidence" value="ECO:0007669"/>
    <property type="project" value="UniProtKB-KW"/>
</dbReference>
<dbReference type="InterPro" id="IPR020578">
    <property type="entry name" value="Aminotrans_V_PyrdxlP_BS"/>
</dbReference>
<reference evidence="6 7" key="1">
    <citation type="submission" date="2016-10" db="EMBL/GenBank/DDBJ databases">
        <authorList>
            <person name="de Groot N.N."/>
        </authorList>
    </citation>
    <scope>NUCLEOTIDE SEQUENCE [LARGE SCALE GENOMIC DNA]</scope>
    <source>
        <strain evidence="6 7">DSM 1736</strain>
    </source>
</reference>
<keyword evidence="7" id="KW-1185">Reference proteome</keyword>
<dbReference type="InterPro" id="IPR015421">
    <property type="entry name" value="PyrdxlP-dep_Trfase_major"/>
</dbReference>
<dbReference type="STRING" id="146817.SAMN04488502_10951"/>
<sequence>MSYVYVNNAAASWPKAPLVGQAVAAHIEGLPYHAGRSGFSAPDIPGNCRQLLADLLQVPDRERIILTPNATHALNIALQGFHWKPGGAVLTTAAEHNSVLRPLHYLAKKNRLTVHIAPVCREGRLEPEQWETALRKTAPQLAVFTHASNVTGAVNDAALLGRLAKQAGAATLLDASQTLGLVPVLPDVWGIDMVAFTGHKYLLGPGGTGGLYLSPGLELEPVWVGGTGIQSELAEMPPILPSRFEAGTPNDAAFAGLAAALSWNVRNPLDIAGLRQRTKRLALGLAEAGASVIAVSPPGTPVVSFTLTNWNIEDAGDILHKSFHLICRTGLHCAPRIHTCLGTAPAGTVRFSLSRFTRDEDIDYCLAAIRQLQQ</sequence>
<dbReference type="EMBL" id="FNHB01000009">
    <property type="protein sequence ID" value="SDM94311.1"/>
    <property type="molecule type" value="Genomic_DNA"/>
</dbReference>
<proteinExistence type="inferred from homology"/>
<dbReference type="SUPFAM" id="SSF53383">
    <property type="entry name" value="PLP-dependent transferases"/>
    <property type="match status" value="1"/>
</dbReference>
<dbReference type="Pfam" id="PF00266">
    <property type="entry name" value="Aminotran_5"/>
    <property type="match status" value="1"/>
</dbReference>
<evidence type="ECO:0000259" key="5">
    <source>
        <dbReference type="Pfam" id="PF00266"/>
    </source>
</evidence>
<accession>A0A1G9XCP3</accession>
<organism evidence="6 7">
    <name type="scientific">Dendrosporobacter quercicolus</name>
    <dbReference type="NCBI Taxonomy" id="146817"/>
    <lineage>
        <taxon>Bacteria</taxon>
        <taxon>Bacillati</taxon>
        <taxon>Bacillota</taxon>
        <taxon>Negativicutes</taxon>
        <taxon>Selenomonadales</taxon>
        <taxon>Sporomusaceae</taxon>
        <taxon>Dendrosporobacter</taxon>
    </lineage>
</organism>
<comment type="similarity">
    <text evidence="3">Belongs to the class-V pyridoxal-phosphate-dependent aminotransferase family.</text>
</comment>
<evidence type="ECO:0000256" key="4">
    <source>
        <dbReference type="RuleBase" id="RU004504"/>
    </source>
</evidence>
<dbReference type="Gene3D" id="3.40.640.10">
    <property type="entry name" value="Type I PLP-dependent aspartate aminotransferase-like (Major domain)"/>
    <property type="match status" value="1"/>
</dbReference>
<dbReference type="PANTHER" id="PTHR43586:SF4">
    <property type="entry name" value="ISOPENICILLIN N EPIMERASE"/>
    <property type="match status" value="1"/>
</dbReference>
<feature type="domain" description="Aminotransferase class V" evidence="5">
    <location>
        <begin position="43"/>
        <end position="364"/>
    </location>
</feature>
<gene>
    <name evidence="6" type="ORF">SAMN04488502_10951</name>
</gene>
<dbReference type="InterPro" id="IPR015424">
    <property type="entry name" value="PyrdxlP-dep_Trfase"/>
</dbReference>
<dbReference type="RefSeq" id="WP_092074420.1">
    <property type="nucleotide sequence ID" value="NZ_FNHB01000009.1"/>
</dbReference>
<dbReference type="PANTHER" id="PTHR43586">
    <property type="entry name" value="CYSTEINE DESULFURASE"/>
    <property type="match status" value="1"/>
</dbReference>
<dbReference type="InterPro" id="IPR000192">
    <property type="entry name" value="Aminotrans_V_dom"/>
</dbReference>
<evidence type="ECO:0000256" key="3">
    <source>
        <dbReference type="RuleBase" id="RU004075"/>
    </source>
</evidence>
<evidence type="ECO:0000313" key="7">
    <source>
        <dbReference type="Proteomes" id="UP000214880"/>
    </source>
</evidence>
<dbReference type="AlphaFoldDB" id="A0A1G9XCP3"/>
<evidence type="ECO:0000256" key="2">
    <source>
        <dbReference type="ARBA" id="ARBA00022898"/>
    </source>
</evidence>
<evidence type="ECO:0000256" key="1">
    <source>
        <dbReference type="ARBA" id="ARBA00001933"/>
    </source>
</evidence>
<evidence type="ECO:0000313" key="6">
    <source>
        <dbReference type="EMBL" id="SDM94311.1"/>
    </source>
</evidence>
<comment type="cofactor">
    <cofactor evidence="1 4">
        <name>pyridoxal 5'-phosphate</name>
        <dbReference type="ChEBI" id="CHEBI:597326"/>
    </cofactor>
</comment>
<dbReference type="OrthoDB" id="9804366at2"/>
<dbReference type="InterPro" id="IPR015422">
    <property type="entry name" value="PyrdxlP-dep_Trfase_small"/>
</dbReference>
<protein>
    <submittedName>
        <fullName evidence="6">Selenocysteine lyase/Cysteine desulfurase</fullName>
    </submittedName>
</protein>
<dbReference type="Gene3D" id="3.90.1150.10">
    <property type="entry name" value="Aspartate Aminotransferase, domain 1"/>
    <property type="match status" value="1"/>
</dbReference>
<dbReference type="Proteomes" id="UP000214880">
    <property type="component" value="Unassembled WGS sequence"/>
</dbReference>
<name>A0A1G9XCP3_9FIRM</name>
<keyword evidence="6" id="KW-0456">Lyase</keyword>